<dbReference type="HAMAP" id="MF_00320">
    <property type="entry name" value="RNApol_arch_Rpo3"/>
    <property type="match status" value="1"/>
</dbReference>
<name>A9BKT2_HEMAN</name>
<evidence type="ECO:0000259" key="4">
    <source>
        <dbReference type="SMART" id="SM00662"/>
    </source>
</evidence>
<dbReference type="AlphaFoldDB" id="A9BKT2"/>
<feature type="domain" description="DNA-directed RNA polymerase RpoA/D/Rpb3-type" evidence="4">
    <location>
        <begin position="57"/>
        <end position="325"/>
    </location>
</feature>
<evidence type="ECO:0000256" key="1">
    <source>
        <dbReference type="ARBA" id="ARBA00022478"/>
    </source>
</evidence>
<evidence type="ECO:0000256" key="3">
    <source>
        <dbReference type="ARBA" id="ARBA00025804"/>
    </source>
</evidence>
<reference evidence="5 6" key="1">
    <citation type="journal article" date="2007" name="Proc. Natl. Acad. Sci. U.S.A.">
        <title>Nucleomorph genome of Hemiselmis andersenii reveals complete intron loss and compaction as a driver of protein structure and function.</title>
        <authorList>
            <person name="Lane C.E."/>
            <person name="van den Heuvel K."/>
            <person name="Kozera C."/>
            <person name="Curtis B.A."/>
            <person name="Parsons B.J."/>
            <person name="Bowman S."/>
            <person name="Archibald J.M."/>
        </authorList>
    </citation>
    <scope>NUCLEOTIDE SEQUENCE [LARGE SCALE GENOMIC DNA]</scope>
    <source>
        <strain evidence="5 6">CCMP644</strain>
    </source>
</reference>
<sequence>MKKQNKNKKKVLKHLEQIQFNKSFIGSKNFIENQNPFSISDFRYGISIKAIKKNQEELIFQIKGFDFSFSNALRRILLSEISIFGIEKVFFYDNSSILNDEIIAHRLGMIPLFVSPHFIDYSVKKKTQNFLKIILNLRANHPNNFFKNISIYSKSLKWKKYGVLKSFFKNVPVKPVFKDILIAKLNPGQKIECECESLIGIGNNHAKFSPVGSTFYKIFPKIKIISEIFGKEAVFLVQKCPMKVFDLEEFSLFSLKRLFVSSPNYCTMCKECIDFPKYVVPKIRIGRNNQKITFIIETTGIFSPEILFHRAIFLLVGKCNQSLLSLYQNFQKEEN</sequence>
<dbReference type="Pfam" id="PF01193">
    <property type="entry name" value="RNA_pol_L"/>
    <property type="match status" value="1"/>
</dbReference>
<dbReference type="InterPro" id="IPR011263">
    <property type="entry name" value="DNA-dir_RNA_pol_RpoA/D/Rpb3"/>
</dbReference>
<dbReference type="GO" id="GO:0046983">
    <property type="term" value="F:protein dimerization activity"/>
    <property type="evidence" value="ECO:0007669"/>
    <property type="project" value="InterPro"/>
</dbReference>
<dbReference type="Pfam" id="PF01000">
    <property type="entry name" value="RNA_pol_A_bac"/>
    <property type="match status" value="1"/>
</dbReference>
<dbReference type="GO" id="GO:0005736">
    <property type="term" value="C:RNA polymerase I complex"/>
    <property type="evidence" value="ECO:0007669"/>
    <property type="project" value="TreeGrafter"/>
</dbReference>
<dbReference type="RefSeq" id="XP_001712412.1">
    <property type="nucleotide sequence ID" value="XM_001712360.1"/>
</dbReference>
<keyword evidence="1" id="KW-0240">DNA-directed RNA polymerase</keyword>
<keyword evidence="5" id="KW-0542">Nucleomorph</keyword>
<dbReference type="InterPro" id="IPR022842">
    <property type="entry name" value="RNAP_Rpo3/Rpb3/RPAC1"/>
</dbReference>
<protein>
    <submittedName>
        <fullName evidence="5">Rpa5</fullName>
    </submittedName>
</protein>
<organism evidence="5 6">
    <name type="scientific">Hemiselmis andersenii</name>
    <name type="common">Cryptophyte alga</name>
    <dbReference type="NCBI Taxonomy" id="464988"/>
    <lineage>
        <taxon>Eukaryota</taxon>
        <taxon>Cryptophyceae</taxon>
        <taxon>Cryptomonadales</taxon>
        <taxon>Hemiselmidaceae</taxon>
        <taxon>Hemiselmis</taxon>
    </lineage>
</organism>
<dbReference type="SUPFAM" id="SSF55257">
    <property type="entry name" value="RBP11-like subunits of RNA polymerase"/>
    <property type="match status" value="1"/>
</dbReference>
<accession>A9BKT2</accession>
<dbReference type="SUPFAM" id="SSF56553">
    <property type="entry name" value="Insert subdomain of RNA polymerase alpha subunit"/>
    <property type="match status" value="1"/>
</dbReference>
<dbReference type="PANTHER" id="PTHR11800">
    <property type="entry name" value="DNA-DIRECTED RNA POLYMERASE"/>
    <property type="match status" value="1"/>
</dbReference>
<dbReference type="GO" id="GO:0005666">
    <property type="term" value="C:RNA polymerase III complex"/>
    <property type="evidence" value="ECO:0007669"/>
    <property type="project" value="TreeGrafter"/>
</dbReference>
<dbReference type="InterPro" id="IPR036603">
    <property type="entry name" value="RBP11-like"/>
</dbReference>
<geneLocation type="nucleomorph" evidence="5"/>
<dbReference type="Gene3D" id="3.30.1360.10">
    <property type="entry name" value="RNA polymerase, RBP11-like subunit"/>
    <property type="match status" value="1"/>
</dbReference>
<gene>
    <name evidence="5" type="ORF">HAN_2g263</name>
</gene>
<dbReference type="GeneID" id="5739377"/>
<evidence type="ECO:0000313" key="5">
    <source>
        <dbReference type="EMBL" id="ABW98087.1"/>
    </source>
</evidence>
<dbReference type="InterPro" id="IPR050518">
    <property type="entry name" value="Rpo3/RPB3_RNA_Pol_subunit"/>
</dbReference>
<comment type="similarity">
    <text evidence="3">Belongs to the archaeal Rpo3/eukaryotic RPB3 RNA polymerase subunit family.</text>
</comment>
<dbReference type="Gene3D" id="2.170.120.12">
    <property type="entry name" value="DNA-directed RNA polymerase, insert domain"/>
    <property type="match status" value="1"/>
</dbReference>
<dbReference type="GO" id="GO:0006351">
    <property type="term" value="P:DNA-templated transcription"/>
    <property type="evidence" value="ECO:0007669"/>
    <property type="project" value="InterPro"/>
</dbReference>
<evidence type="ECO:0000313" key="6">
    <source>
        <dbReference type="Proteomes" id="UP000243127"/>
    </source>
</evidence>
<dbReference type="GO" id="GO:0003899">
    <property type="term" value="F:DNA-directed RNA polymerase activity"/>
    <property type="evidence" value="ECO:0007669"/>
    <property type="project" value="InterPro"/>
</dbReference>
<dbReference type="SMART" id="SM00662">
    <property type="entry name" value="RPOLD"/>
    <property type="match status" value="1"/>
</dbReference>
<evidence type="ECO:0000256" key="2">
    <source>
        <dbReference type="ARBA" id="ARBA00023163"/>
    </source>
</evidence>
<proteinExistence type="inferred from homology"/>
<dbReference type="InterPro" id="IPR011262">
    <property type="entry name" value="DNA-dir_RNA_pol_insert"/>
</dbReference>
<dbReference type="EMBL" id="CP000882">
    <property type="protein sequence ID" value="ABW98087.1"/>
    <property type="molecule type" value="Genomic_DNA"/>
</dbReference>
<dbReference type="InterPro" id="IPR036643">
    <property type="entry name" value="RNApol_insert_sf"/>
</dbReference>
<dbReference type="PANTHER" id="PTHR11800:SF13">
    <property type="entry name" value="DNA-DIRECTED RNA POLYMERASES I AND III SUBUNIT RPAC1"/>
    <property type="match status" value="1"/>
</dbReference>
<keyword evidence="2" id="KW-0804">Transcription</keyword>
<dbReference type="NCBIfam" id="NF001988">
    <property type="entry name" value="PRK00783.1"/>
    <property type="match status" value="1"/>
</dbReference>
<dbReference type="Proteomes" id="UP000243127">
    <property type="component" value="Nucleomorph 2"/>
</dbReference>